<dbReference type="EMBL" id="GGEC01073728">
    <property type="protein sequence ID" value="MBX54212.1"/>
    <property type="molecule type" value="Transcribed_RNA"/>
</dbReference>
<sequence length="50" mass="5833">MHSFHFVPSFSLPLLSKLTMPTKFRVLNNLKLEPDIDLGIVGRNWKLLMH</sequence>
<protein>
    <submittedName>
        <fullName evidence="1">Uncharacterized protein</fullName>
    </submittedName>
</protein>
<reference evidence="1" key="1">
    <citation type="submission" date="2018-02" db="EMBL/GenBank/DDBJ databases">
        <title>Rhizophora mucronata_Transcriptome.</title>
        <authorList>
            <person name="Meera S.P."/>
            <person name="Sreeshan A."/>
            <person name="Augustine A."/>
        </authorList>
    </citation>
    <scope>NUCLEOTIDE SEQUENCE</scope>
    <source>
        <tissue evidence="1">Leaf</tissue>
    </source>
</reference>
<accession>A0A2P2PHN9</accession>
<evidence type="ECO:0000313" key="1">
    <source>
        <dbReference type="EMBL" id="MBX54212.1"/>
    </source>
</evidence>
<dbReference type="AlphaFoldDB" id="A0A2P2PHN9"/>
<name>A0A2P2PHN9_RHIMU</name>
<organism evidence="1">
    <name type="scientific">Rhizophora mucronata</name>
    <name type="common">Asiatic mangrove</name>
    <dbReference type="NCBI Taxonomy" id="61149"/>
    <lineage>
        <taxon>Eukaryota</taxon>
        <taxon>Viridiplantae</taxon>
        <taxon>Streptophyta</taxon>
        <taxon>Embryophyta</taxon>
        <taxon>Tracheophyta</taxon>
        <taxon>Spermatophyta</taxon>
        <taxon>Magnoliopsida</taxon>
        <taxon>eudicotyledons</taxon>
        <taxon>Gunneridae</taxon>
        <taxon>Pentapetalae</taxon>
        <taxon>rosids</taxon>
        <taxon>fabids</taxon>
        <taxon>Malpighiales</taxon>
        <taxon>Rhizophoraceae</taxon>
        <taxon>Rhizophora</taxon>
    </lineage>
</organism>
<proteinExistence type="predicted"/>